<keyword evidence="4" id="KW-1133">Transmembrane helix</keyword>
<keyword evidence="7" id="KW-1185">Reference proteome</keyword>
<keyword evidence="2" id="KW-0520">NAD</keyword>
<dbReference type="Proteomes" id="UP000504610">
    <property type="component" value="Chromosome 2"/>
</dbReference>
<dbReference type="InterPro" id="IPR008927">
    <property type="entry name" value="6-PGluconate_DH-like_C_sf"/>
</dbReference>
<dbReference type="Pfam" id="PF03446">
    <property type="entry name" value="NAD_binding_2"/>
    <property type="match status" value="1"/>
</dbReference>
<gene>
    <name evidence="8 9 10" type="primary">LOC108823946</name>
</gene>
<dbReference type="SUPFAM" id="SSF51735">
    <property type="entry name" value="NAD(P)-binding Rossmann-fold domains"/>
    <property type="match status" value="1"/>
</dbReference>
<evidence type="ECO:0000313" key="10">
    <source>
        <dbReference type="RefSeq" id="XP_056851383.1"/>
    </source>
</evidence>
<reference evidence="7" key="1">
    <citation type="journal article" date="2019" name="Database">
        <title>The radish genome database (RadishGD): an integrated information resource for radish genomics.</title>
        <authorList>
            <person name="Yu H.J."/>
            <person name="Baek S."/>
            <person name="Lee Y.J."/>
            <person name="Cho A."/>
            <person name="Mun J.H."/>
        </authorList>
    </citation>
    <scope>NUCLEOTIDE SEQUENCE [LARGE SCALE GENOMIC DNA]</scope>
    <source>
        <strain evidence="7">cv. WK10039</strain>
    </source>
</reference>
<name>A0A9W3CIM2_RAPSA</name>
<dbReference type="SUPFAM" id="SSF48179">
    <property type="entry name" value="6-phosphogluconate dehydrogenase C-terminal domain-like"/>
    <property type="match status" value="1"/>
</dbReference>
<dbReference type="RefSeq" id="XP_056851377.1">
    <property type="nucleotide sequence ID" value="XM_056995397.1"/>
</dbReference>
<dbReference type="AlphaFoldDB" id="A0A9W3CIM2"/>
<dbReference type="Gene3D" id="3.40.50.720">
    <property type="entry name" value="NAD(P)-binding Rossmann-like Domain"/>
    <property type="match status" value="1"/>
</dbReference>
<evidence type="ECO:0000256" key="2">
    <source>
        <dbReference type="ARBA" id="ARBA00023027"/>
    </source>
</evidence>
<evidence type="ECO:0000259" key="6">
    <source>
        <dbReference type="Pfam" id="PF14833"/>
    </source>
</evidence>
<feature type="domain" description="6-phosphogluconate dehydrogenase NADP-binding" evidence="5">
    <location>
        <begin position="16"/>
        <end position="173"/>
    </location>
</feature>
<evidence type="ECO:0000256" key="4">
    <source>
        <dbReference type="SAM" id="Phobius"/>
    </source>
</evidence>
<dbReference type="InterPro" id="IPR006115">
    <property type="entry name" value="6PGDH_NADP-bd"/>
</dbReference>
<dbReference type="PIRSF" id="PIRSF000103">
    <property type="entry name" value="HIBADH"/>
    <property type="match status" value="1"/>
</dbReference>
<dbReference type="Pfam" id="PF14833">
    <property type="entry name" value="NAD_binding_11"/>
    <property type="match status" value="1"/>
</dbReference>
<evidence type="ECO:0000313" key="7">
    <source>
        <dbReference type="Proteomes" id="UP000504610"/>
    </source>
</evidence>
<organism evidence="7 8">
    <name type="scientific">Raphanus sativus</name>
    <name type="common">Radish</name>
    <name type="synonym">Raphanus raphanistrum var. sativus</name>
    <dbReference type="NCBI Taxonomy" id="3726"/>
    <lineage>
        <taxon>Eukaryota</taxon>
        <taxon>Viridiplantae</taxon>
        <taxon>Streptophyta</taxon>
        <taxon>Embryophyta</taxon>
        <taxon>Tracheophyta</taxon>
        <taxon>Spermatophyta</taxon>
        <taxon>Magnoliopsida</taxon>
        <taxon>eudicotyledons</taxon>
        <taxon>Gunneridae</taxon>
        <taxon>Pentapetalae</taxon>
        <taxon>rosids</taxon>
        <taxon>malvids</taxon>
        <taxon>Brassicales</taxon>
        <taxon>Brassicaceae</taxon>
        <taxon>Brassiceae</taxon>
        <taxon>Raphanus</taxon>
    </lineage>
</organism>
<evidence type="ECO:0000313" key="8">
    <source>
        <dbReference type="RefSeq" id="XP_056851377.1"/>
    </source>
</evidence>
<dbReference type="RefSeq" id="XP_056851383.1">
    <property type="nucleotide sequence ID" value="XM_056995403.1"/>
</dbReference>
<dbReference type="GeneID" id="108823946"/>
<dbReference type="PANTHER" id="PTHR43060">
    <property type="entry name" value="3-HYDROXYISOBUTYRATE DEHYDROGENASE-LIKE 1, MITOCHONDRIAL-RELATED"/>
    <property type="match status" value="1"/>
</dbReference>
<sequence length="307" mass="31977">METPTLPKLITPSTTRIGWIGIGIMGSAMVSHILAAGYSVTIYARDLNKSTHLQTKGARTANTPRELAETSDVVFTMVGNANDVRSLLLGPDGVLSNLRPGGVTVDMTSSKPALAREVHAEARRRDCWAVDAPVSGGDTGAREGTLAIFVGGDSEIVELLCPVMKSMGTVRYMGGAGSGQSCKIGNQICAGSNLVGLAEGMVFAEKAGLDAKKWLEAVKDGAAGSAVMRLFGEMMAERDYRATGFAEYIVKDLGMAEEDEEGGGDVAVAMPGTALSKQLFSGMVANGDGKLGIQGVVSVIRRLNGMS</sequence>
<dbReference type="GO" id="GO:0050661">
    <property type="term" value="F:NADP binding"/>
    <property type="evidence" value="ECO:0007669"/>
    <property type="project" value="InterPro"/>
</dbReference>
<feature type="active site" evidence="3">
    <location>
        <position position="183"/>
    </location>
</feature>
<accession>A0A9W3CIM2</accession>
<dbReference type="PANTHER" id="PTHR43060:SF13">
    <property type="entry name" value="3-HYDROXYISOBUTYRATE DEHYDROGENASE-LIKE 2, MITOCHONDRIAL-RELATED"/>
    <property type="match status" value="1"/>
</dbReference>
<keyword evidence="4" id="KW-0812">Transmembrane</keyword>
<feature type="transmembrane region" description="Helical" evidence="4">
    <location>
        <begin position="20"/>
        <end position="44"/>
    </location>
</feature>
<dbReference type="InterPro" id="IPR015815">
    <property type="entry name" value="HIBADH-related"/>
</dbReference>
<dbReference type="KEGG" id="rsz:108823946"/>
<dbReference type="Gene3D" id="1.10.1040.10">
    <property type="entry name" value="N-(1-d-carboxylethyl)-l-norvaline Dehydrogenase, domain 2"/>
    <property type="match status" value="1"/>
</dbReference>
<proteinExistence type="predicted"/>
<feature type="domain" description="3-hydroxyisobutyrate dehydrogenase-like NAD-binding" evidence="6">
    <location>
        <begin position="177"/>
        <end position="299"/>
    </location>
</feature>
<dbReference type="GO" id="GO:0051287">
    <property type="term" value="F:NAD binding"/>
    <property type="evidence" value="ECO:0007669"/>
    <property type="project" value="InterPro"/>
</dbReference>
<dbReference type="InterPro" id="IPR036291">
    <property type="entry name" value="NAD(P)-bd_dom_sf"/>
</dbReference>
<evidence type="ECO:0000259" key="5">
    <source>
        <dbReference type="Pfam" id="PF03446"/>
    </source>
</evidence>
<dbReference type="RefSeq" id="XP_056851380.1">
    <property type="nucleotide sequence ID" value="XM_056995400.1"/>
</dbReference>
<evidence type="ECO:0000256" key="1">
    <source>
        <dbReference type="ARBA" id="ARBA00023002"/>
    </source>
</evidence>
<evidence type="ECO:0000256" key="3">
    <source>
        <dbReference type="PIRSR" id="PIRSR000103-1"/>
    </source>
</evidence>
<dbReference type="InterPro" id="IPR013328">
    <property type="entry name" value="6PGD_dom2"/>
</dbReference>
<dbReference type="GO" id="GO:0016616">
    <property type="term" value="F:oxidoreductase activity, acting on the CH-OH group of donors, NAD or NADP as acceptor"/>
    <property type="evidence" value="ECO:0007669"/>
    <property type="project" value="UniProtKB-ARBA"/>
</dbReference>
<dbReference type="OrthoDB" id="435038at2759"/>
<protein>
    <submittedName>
        <fullName evidence="8 9">Probable 3-hydroxyisobutyrate dehydrogenase-like 2, mitochondrial</fullName>
    </submittedName>
</protein>
<evidence type="ECO:0000313" key="9">
    <source>
        <dbReference type="RefSeq" id="XP_056851380.1"/>
    </source>
</evidence>
<keyword evidence="4" id="KW-0472">Membrane</keyword>
<keyword evidence="1" id="KW-0560">Oxidoreductase</keyword>
<reference evidence="8 9" key="2">
    <citation type="submission" date="2025-04" db="UniProtKB">
        <authorList>
            <consortium name="RefSeq"/>
        </authorList>
    </citation>
    <scope>IDENTIFICATION</scope>
    <source>
        <tissue evidence="8 9">Leaf</tissue>
    </source>
</reference>
<dbReference type="InterPro" id="IPR029154">
    <property type="entry name" value="HIBADH-like_NADP-bd"/>
</dbReference>